<sequence length="383" mass="43002">MDDYKKYIEDKPIVNYTGKVDSVKVFSGKNRVLITGLLVSDPKIKEARIYWDGRRDSLSIPITRTEGVDTLKANISNLEDRVYNFEIVTFDNEGNKSVRVYAFGRSYGDNYQMSLINRPISMNSLKAYDNTFSSTFGNVDRTFGIFATEVKYKNKAGQEKVARLNIDQSVLNFNDVKIGEAMSYRSLYLPDTLCLDTFYTAFSDFKPILTFYRNMGYPFAATNLSGRWGVLANWNSNATANGISGRGSYDQNSGIGVLAAEAGWGTPNISNGKIHQTSTLPQGKYRVQVEFRRNNVTNNVDATNNLIYFVVTNNGDLPNVADVLNANKLASYDLKWIHDDYRIVSFEFDNPTTQAVTIGVVVNLTSSSNQYFNVKGITIHQLN</sequence>
<reference evidence="2" key="1">
    <citation type="submission" date="2020-10" db="EMBL/GenBank/DDBJ databases">
        <authorList>
            <person name="Lu T."/>
            <person name="Wang Q."/>
            <person name="Han X."/>
        </authorList>
    </citation>
    <scope>NUCLEOTIDE SEQUENCE</scope>
    <source>
        <strain evidence="2">WQ 366</strain>
    </source>
</reference>
<protein>
    <submittedName>
        <fullName evidence="2">DUF5013 domain-containing protein</fullName>
    </submittedName>
</protein>
<dbReference type="InterPro" id="IPR032181">
    <property type="entry name" value="DUF5013"/>
</dbReference>
<evidence type="ECO:0000313" key="2">
    <source>
        <dbReference type="EMBL" id="MCA5005200.1"/>
    </source>
</evidence>
<organism evidence="2 3">
    <name type="scientific">Sphingobacterium bovistauri</name>
    <dbReference type="NCBI Taxonomy" id="2781959"/>
    <lineage>
        <taxon>Bacteria</taxon>
        <taxon>Pseudomonadati</taxon>
        <taxon>Bacteroidota</taxon>
        <taxon>Sphingobacteriia</taxon>
        <taxon>Sphingobacteriales</taxon>
        <taxon>Sphingobacteriaceae</taxon>
        <taxon>Sphingobacterium</taxon>
    </lineage>
</organism>
<proteinExistence type="predicted"/>
<gene>
    <name evidence="2" type="ORF">IPZ78_08550</name>
</gene>
<dbReference type="EMBL" id="JADEYP010000013">
    <property type="protein sequence ID" value="MCA5005200.1"/>
    <property type="molecule type" value="Genomic_DNA"/>
</dbReference>
<feature type="domain" description="DUF5013" evidence="1">
    <location>
        <begin position="213"/>
        <end position="359"/>
    </location>
</feature>
<dbReference type="Proteomes" id="UP001165302">
    <property type="component" value="Unassembled WGS sequence"/>
</dbReference>
<comment type="caution">
    <text evidence="2">The sequence shown here is derived from an EMBL/GenBank/DDBJ whole genome shotgun (WGS) entry which is preliminary data.</text>
</comment>
<evidence type="ECO:0000259" key="1">
    <source>
        <dbReference type="Pfam" id="PF16405"/>
    </source>
</evidence>
<dbReference type="Pfam" id="PF16389">
    <property type="entry name" value="DUF4998"/>
    <property type="match status" value="1"/>
</dbReference>
<accession>A0ABS7Z8K3</accession>
<name>A0ABS7Z8K3_9SPHI</name>
<evidence type="ECO:0000313" key="3">
    <source>
        <dbReference type="Proteomes" id="UP001165302"/>
    </source>
</evidence>
<keyword evidence="3" id="KW-1185">Reference proteome</keyword>
<dbReference type="Pfam" id="PF16405">
    <property type="entry name" value="DUF5013"/>
    <property type="match status" value="1"/>
</dbReference>